<dbReference type="EMBL" id="SOMN01000017">
    <property type="protein sequence ID" value="TFE25816.1"/>
    <property type="molecule type" value="Genomic_DNA"/>
</dbReference>
<feature type="transmembrane region" description="Helical" evidence="3">
    <location>
        <begin position="27"/>
        <end position="51"/>
    </location>
</feature>
<dbReference type="SUPFAM" id="SSF51261">
    <property type="entry name" value="Duplicated hybrid motif"/>
    <property type="match status" value="1"/>
</dbReference>
<evidence type="ECO:0000256" key="2">
    <source>
        <dbReference type="SAM" id="MobiDB-lite"/>
    </source>
</evidence>
<sequence>MRWRHKKFTFMVIPDANNKVMRFQLSAIILVTGLIIAAALLASSITAILLYQGNTGQIGELKQQLSSATGDYEQIIDGKNEHIDELQTDLADLSEQAKKINTRMNDIEKLESELKEMAGIETKDSDKAKVAGKSSTGQETDDEGQFAMDGGKGGEELPVTEEEMDLLVDQTMNAFHSLEDQIEWMKPELELTKEAVAKQQKLLAVTPTIWPTDSRRITSTFGIRKDPFTSRATYHAGLDIGGDTGDSIYAAADGTVIEAEYSSSHGNNVLIAHSNGLRTHYSHLSKILTEAGTKVSKGDIIAELGSTGRSTGPHLHYEVIINGENVDPRPYLKATRRSK</sequence>
<dbReference type="OrthoDB" id="9805799at2"/>
<dbReference type="CDD" id="cd12797">
    <property type="entry name" value="M23_peptidase"/>
    <property type="match status" value="1"/>
</dbReference>
<organism evidence="5 6">
    <name type="scientific">Cohnella luojiensis</name>
    <dbReference type="NCBI Taxonomy" id="652876"/>
    <lineage>
        <taxon>Bacteria</taxon>
        <taxon>Bacillati</taxon>
        <taxon>Bacillota</taxon>
        <taxon>Bacilli</taxon>
        <taxon>Bacillales</taxon>
        <taxon>Paenibacillaceae</taxon>
        <taxon>Cohnella</taxon>
    </lineage>
</organism>
<dbReference type="AlphaFoldDB" id="A0A4Y8LW31"/>
<accession>A0A4Y8LW31</accession>
<reference evidence="5 6" key="1">
    <citation type="submission" date="2019-03" db="EMBL/GenBank/DDBJ databases">
        <title>Cohnella endophytica sp. nov., a novel endophytic bacterium isolated from bark of Sonneratia apetala.</title>
        <authorList>
            <person name="Tuo L."/>
        </authorList>
    </citation>
    <scope>NUCLEOTIDE SEQUENCE [LARGE SCALE GENOMIC DNA]</scope>
    <source>
        <strain evidence="5 6">CCTCC AB 208254</strain>
    </source>
</reference>
<feature type="domain" description="M23ase beta-sheet core" evidence="4">
    <location>
        <begin position="234"/>
        <end position="328"/>
    </location>
</feature>
<dbReference type="FunFam" id="2.70.70.10:FF:000006">
    <property type="entry name" value="M23 family peptidase"/>
    <property type="match status" value="1"/>
</dbReference>
<feature type="coiled-coil region" evidence="1">
    <location>
        <begin position="76"/>
        <end position="113"/>
    </location>
</feature>
<dbReference type="GO" id="GO:0004222">
    <property type="term" value="F:metalloendopeptidase activity"/>
    <property type="evidence" value="ECO:0007669"/>
    <property type="project" value="TreeGrafter"/>
</dbReference>
<dbReference type="InterPro" id="IPR016047">
    <property type="entry name" value="M23ase_b-sheet_dom"/>
</dbReference>
<dbReference type="Pfam" id="PF01551">
    <property type="entry name" value="Peptidase_M23"/>
    <property type="match status" value="1"/>
</dbReference>
<name>A0A4Y8LW31_9BACL</name>
<keyword evidence="3" id="KW-1133">Transmembrane helix</keyword>
<evidence type="ECO:0000256" key="1">
    <source>
        <dbReference type="SAM" id="Coils"/>
    </source>
</evidence>
<dbReference type="RefSeq" id="WP_135152605.1">
    <property type="nucleotide sequence ID" value="NZ_SOMN01000017.1"/>
</dbReference>
<evidence type="ECO:0000313" key="5">
    <source>
        <dbReference type="EMBL" id="TFE25816.1"/>
    </source>
</evidence>
<dbReference type="Gene3D" id="2.70.70.10">
    <property type="entry name" value="Glucose Permease (Domain IIA)"/>
    <property type="match status" value="1"/>
</dbReference>
<gene>
    <name evidence="5" type="ORF">E2980_12940</name>
</gene>
<keyword evidence="1" id="KW-0175">Coiled coil</keyword>
<keyword evidence="3" id="KW-0812">Transmembrane</keyword>
<evidence type="ECO:0000256" key="3">
    <source>
        <dbReference type="SAM" id="Phobius"/>
    </source>
</evidence>
<dbReference type="PANTHER" id="PTHR21666:SF270">
    <property type="entry name" value="MUREIN HYDROLASE ACTIVATOR ENVC"/>
    <property type="match status" value="1"/>
</dbReference>
<evidence type="ECO:0000313" key="6">
    <source>
        <dbReference type="Proteomes" id="UP000297900"/>
    </source>
</evidence>
<dbReference type="PANTHER" id="PTHR21666">
    <property type="entry name" value="PEPTIDASE-RELATED"/>
    <property type="match status" value="1"/>
</dbReference>
<keyword evidence="3" id="KW-0472">Membrane</keyword>
<feature type="region of interest" description="Disordered" evidence="2">
    <location>
        <begin position="121"/>
        <end position="150"/>
    </location>
</feature>
<proteinExistence type="predicted"/>
<dbReference type="InterPro" id="IPR011055">
    <property type="entry name" value="Dup_hybrid_motif"/>
</dbReference>
<dbReference type="Proteomes" id="UP000297900">
    <property type="component" value="Unassembled WGS sequence"/>
</dbReference>
<keyword evidence="6" id="KW-1185">Reference proteome</keyword>
<dbReference type="InterPro" id="IPR050570">
    <property type="entry name" value="Cell_wall_metabolism_enzyme"/>
</dbReference>
<evidence type="ECO:0000259" key="4">
    <source>
        <dbReference type="Pfam" id="PF01551"/>
    </source>
</evidence>
<comment type="caution">
    <text evidence="5">The sequence shown here is derived from an EMBL/GenBank/DDBJ whole genome shotgun (WGS) entry which is preliminary data.</text>
</comment>
<protein>
    <submittedName>
        <fullName evidence="5">Peptidase M23</fullName>
    </submittedName>
</protein>